<feature type="transmembrane region" description="Helical" evidence="6">
    <location>
        <begin position="232"/>
        <end position="253"/>
    </location>
</feature>
<dbReference type="Proteomes" id="UP000186894">
    <property type="component" value="Unassembled WGS sequence"/>
</dbReference>
<feature type="transmembrane region" description="Helical" evidence="6">
    <location>
        <begin position="165"/>
        <end position="187"/>
    </location>
</feature>
<keyword evidence="9" id="KW-1185">Reference proteome</keyword>
<evidence type="ECO:0000313" key="9">
    <source>
        <dbReference type="Proteomes" id="UP000186894"/>
    </source>
</evidence>
<feature type="transmembrane region" description="Helical" evidence="6">
    <location>
        <begin position="113"/>
        <end position="132"/>
    </location>
</feature>
<keyword evidence="4 6" id="KW-1133">Transmembrane helix</keyword>
<feature type="transmembrane region" description="Helical" evidence="6">
    <location>
        <begin position="260"/>
        <end position="280"/>
    </location>
</feature>
<evidence type="ECO:0000256" key="5">
    <source>
        <dbReference type="ARBA" id="ARBA00023136"/>
    </source>
</evidence>
<dbReference type="Pfam" id="PF00892">
    <property type="entry name" value="EamA"/>
    <property type="match status" value="2"/>
</dbReference>
<feature type="transmembrane region" description="Helical" evidence="6">
    <location>
        <begin position="141"/>
        <end position="159"/>
    </location>
</feature>
<reference evidence="8 9" key="1">
    <citation type="submission" date="2016-09" db="EMBL/GenBank/DDBJ databases">
        <title>Rhizobium oryziradicis sp. nov., isolated from the root of rice.</title>
        <authorList>
            <person name="Zhao J."/>
            <person name="Zhang X."/>
        </authorList>
    </citation>
    <scope>NUCLEOTIDE SEQUENCE [LARGE SCALE GENOMIC DNA]</scope>
    <source>
        <strain evidence="8 9">N19</strain>
    </source>
</reference>
<dbReference type="GO" id="GO:0016020">
    <property type="term" value="C:membrane"/>
    <property type="evidence" value="ECO:0007669"/>
    <property type="project" value="UniProtKB-SubCell"/>
</dbReference>
<keyword evidence="3 6" id="KW-0812">Transmembrane</keyword>
<feature type="transmembrane region" description="Helical" evidence="6">
    <location>
        <begin position="88"/>
        <end position="107"/>
    </location>
</feature>
<sequence length="323" mass="35089">MSTPRSNSSGASQSVPLFSGVTLGLGLMVLSVLITPLVDVFSKLATETMPSPEISLARFVFQVLFMLPVLIVRRTWLKLTWHHTRMHMLRGGVLCLSMLSFVTTLRYMEVADAVAIFFVEPIMLTILSSIFLKETIGWRRYAACAVGFLGAMLVVQPSFQEVGGVAFLPLITALCVAIFAILTRVLARHQDPFVIQVETGCWAALYSGVIMVVGHSFDPAAFAVVWPDSTGFLWLLGTGFTAAIGGVLGVFAYRAAPASTLAPLQYLEIVTATLFGWLVFGALPNALKWLGIAIIIGSGLYIIWRERRHASRPVSNTSGPPQP</sequence>
<dbReference type="Gene3D" id="1.10.3730.20">
    <property type="match status" value="1"/>
</dbReference>
<evidence type="ECO:0000259" key="7">
    <source>
        <dbReference type="Pfam" id="PF00892"/>
    </source>
</evidence>
<dbReference type="PANTHER" id="PTHR22911:SF6">
    <property type="entry name" value="SOLUTE CARRIER FAMILY 35 MEMBER G1"/>
    <property type="match status" value="1"/>
</dbReference>
<name>A0A1Q8ZQW7_9HYPH</name>
<dbReference type="EMBL" id="MKIM01000027">
    <property type="protein sequence ID" value="OLP44474.1"/>
    <property type="molecule type" value="Genomic_DNA"/>
</dbReference>
<dbReference type="OrthoDB" id="9815809at2"/>
<evidence type="ECO:0000256" key="4">
    <source>
        <dbReference type="ARBA" id="ARBA00022989"/>
    </source>
</evidence>
<gene>
    <name evidence="8" type="ORF">BJF95_08105</name>
</gene>
<organism evidence="8 9">
    <name type="scientific">Rhizobium oryziradicis</name>
    <dbReference type="NCBI Taxonomy" id="1867956"/>
    <lineage>
        <taxon>Bacteria</taxon>
        <taxon>Pseudomonadati</taxon>
        <taxon>Pseudomonadota</taxon>
        <taxon>Alphaproteobacteria</taxon>
        <taxon>Hyphomicrobiales</taxon>
        <taxon>Rhizobiaceae</taxon>
        <taxon>Rhizobium/Agrobacterium group</taxon>
        <taxon>Rhizobium</taxon>
    </lineage>
</organism>
<comment type="similarity">
    <text evidence="2">Belongs to the drug/metabolite transporter (DMT) superfamily. 10 TMS drug/metabolite exporter (DME) (TC 2.A.7.3) family.</text>
</comment>
<dbReference type="RefSeq" id="WP_075639985.1">
    <property type="nucleotide sequence ID" value="NZ_MKIM01000027.1"/>
</dbReference>
<evidence type="ECO:0000313" key="8">
    <source>
        <dbReference type="EMBL" id="OLP44474.1"/>
    </source>
</evidence>
<evidence type="ECO:0000256" key="1">
    <source>
        <dbReference type="ARBA" id="ARBA00004141"/>
    </source>
</evidence>
<dbReference type="InterPro" id="IPR037185">
    <property type="entry name" value="EmrE-like"/>
</dbReference>
<dbReference type="STRING" id="1867956.BJF95_08105"/>
<evidence type="ECO:0000256" key="6">
    <source>
        <dbReference type="SAM" id="Phobius"/>
    </source>
</evidence>
<feature type="transmembrane region" description="Helical" evidence="6">
    <location>
        <begin position="286"/>
        <end position="304"/>
    </location>
</feature>
<feature type="domain" description="EamA" evidence="7">
    <location>
        <begin position="167"/>
        <end position="301"/>
    </location>
</feature>
<feature type="transmembrane region" description="Helical" evidence="6">
    <location>
        <begin position="199"/>
        <end position="226"/>
    </location>
</feature>
<feature type="domain" description="EamA" evidence="7">
    <location>
        <begin position="23"/>
        <end position="155"/>
    </location>
</feature>
<dbReference type="InterPro" id="IPR000620">
    <property type="entry name" value="EamA_dom"/>
</dbReference>
<proteinExistence type="inferred from homology"/>
<dbReference type="SUPFAM" id="SSF103481">
    <property type="entry name" value="Multidrug resistance efflux transporter EmrE"/>
    <property type="match status" value="2"/>
</dbReference>
<comment type="subcellular location">
    <subcellularLocation>
        <location evidence="1">Membrane</location>
        <topology evidence="1">Multi-pass membrane protein</topology>
    </subcellularLocation>
</comment>
<keyword evidence="5 6" id="KW-0472">Membrane</keyword>
<evidence type="ECO:0000256" key="3">
    <source>
        <dbReference type="ARBA" id="ARBA00022692"/>
    </source>
</evidence>
<accession>A0A1Q8ZQW7</accession>
<comment type="caution">
    <text evidence="8">The sequence shown here is derived from an EMBL/GenBank/DDBJ whole genome shotgun (WGS) entry which is preliminary data.</text>
</comment>
<dbReference type="AlphaFoldDB" id="A0A1Q8ZQW7"/>
<protein>
    <recommendedName>
        <fullName evidence="7">EamA domain-containing protein</fullName>
    </recommendedName>
</protein>
<evidence type="ECO:0000256" key="2">
    <source>
        <dbReference type="ARBA" id="ARBA00009853"/>
    </source>
</evidence>
<dbReference type="PANTHER" id="PTHR22911">
    <property type="entry name" value="ACYL-MALONYL CONDENSING ENZYME-RELATED"/>
    <property type="match status" value="1"/>
</dbReference>
<feature type="transmembrane region" description="Helical" evidence="6">
    <location>
        <begin position="15"/>
        <end position="34"/>
    </location>
</feature>
<feature type="transmembrane region" description="Helical" evidence="6">
    <location>
        <begin position="54"/>
        <end position="76"/>
    </location>
</feature>